<keyword evidence="4 9" id="KW-1133">Transmembrane helix</keyword>
<protein>
    <recommendedName>
        <fullName evidence="14">Neurexin</fullName>
    </recommendedName>
</protein>
<feature type="compositionally biased region" description="Low complexity" evidence="8">
    <location>
        <begin position="1154"/>
        <end position="1189"/>
    </location>
</feature>
<evidence type="ECO:0000256" key="6">
    <source>
        <dbReference type="ARBA" id="ARBA00023157"/>
    </source>
</evidence>
<dbReference type="SUPFAM" id="SSF49899">
    <property type="entry name" value="Concanavalin A-like lectins/glucanases"/>
    <property type="match status" value="5"/>
</dbReference>
<feature type="domain" description="Laminin G" evidence="10">
    <location>
        <begin position="779"/>
        <end position="954"/>
    </location>
</feature>
<keyword evidence="6" id="KW-1015">Disulfide bond</keyword>
<dbReference type="PROSITE" id="PS50025">
    <property type="entry name" value="LAM_G_DOMAIN"/>
    <property type="match status" value="5"/>
</dbReference>
<keyword evidence="13" id="KW-1185">Reference proteome</keyword>
<dbReference type="Pfam" id="PF00008">
    <property type="entry name" value="EGF"/>
    <property type="match status" value="1"/>
</dbReference>
<feature type="domain" description="Laminin G" evidence="10">
    <location>
        <begin position="137"/>
        <end position="320"/>
    </location>
</feature>
<evidence type="ECO:0000256" key="3">
    <source>
        <dbReference type="ARBA" id="ARBA00022692"/>
    </source>
</evidence>
<proteinExistence type="predicted"/>
<feature type="domain" description="EGF-like" evidence="11">
    <location>
        <begin position="738"/>
        <end position="775"/>
    </location>
</feature>
<feature type="domain" description="Laminin G" evidence="10">
    <location>
        <begin position="1"/>
        <end position="130"/>
    </location>
</feature>
<keyword evidence="2 7" id="KW-0245">EGF-like domain</keyword>
<dbReference type="InterPro" id="IPR013320">
    <property type="entry name" value="ConA-like_dom_sf"/>
</dbReference>
<accession>A0AAN9TWQ5</accession>
<evidence type="ECO:0000256" key="7">
    <source>
        <dbReference type="PROSITE-ProRule" id="PRU00076"/>
    </source>
</evidence>
<dbReference type="Gene3D" id="2.60.120.200">
    <property type="match status" value="5"/>
</dbReference>
<comment type="caution">
    <text evidence="12">The sequence shown here is derived from an EMBL/GenBank/DDBJ whole genome shotgun (WGS) entry which is preliminary data.</text>
</comment>
<feature type="region of interest" description="Disordered" evidence="8">
    <location>
        <begin position="1153"/>
        <end position="1206"/>
    </location>
</feature>
<dbReference type="Proteomes" id="UP001367676">
    <property type="component" value="Unassembled WGS sequence"/>
</dbReference>
<feature type="domain" description="Laminin G" evidence="10">
    <location>
        <begin position="550"/>
        <end position="735"/>
    </location>
</feature>
<dbReference type="InterPro" id="IPR050372">
    <property type="entry name" value="Neurexin-related_CASP"/>
</dbReference>
<organism evidence="12 13">
    <name type="scientific">Parthenolecanium corni</name>
    <dbReference type="NCBI Taxonomy" id="536013"/>
    <lineage>
        <taxon>Eukaryota</taxon>
        <taxon>Metazoa</taxon>
        <taxon>Ecdysozoa</taxon>
        <taxon>Arthropoda</taxon>
        <taxon>Hexapoda</taxon>
        <taxon>Insecta</taxon>
        <taxon>Pterygota</taxon>
        <taxon>Neoptera</taxon>
        <taxon>Paraneoptera</taxon>
        <taxon>Hemiptera</taxon>
        <taxon>Sternorrhyncha</taxon>
        <taxon>Coccoidea</taxon>
        <taxon>Coccidae</taxon>
        <taxon>Parthenolecanium</taxon>
    </lineage>
</organism>
<dbReference type="InterPro" id="IPR000742">
    <property type="entry name" value="EGF"/>
</dbReference>
<evidence type="ECO:0000259" key="10">
    <source>
        <dbReference type="PROSITE" id="PS50025"/>
    </source>
</evidence>
<feature type="domain" description="EGF-like" evidence="11">
    <location>
        <begin position="323"/>
        <end position="360"/>
    </location>
</feature>
<evidence type="ECO:0000256" key="9">
    <source>
        <dbReference type="SAM" id="Phobius"/>
    </source>
</evidence>
<feature type="transmembrane region" description="Helical" evidence="9">
    <location>
        <begin position="1212"/>
        <end position="1238"/>
    </location>
</feature>
<evidence type="ECO:0000256" key="8">
    <source>
        <dbReference type="SAM" id="MobiDB-lite"/>
    </source>
</evidence>
<dbReference type="CDD" id="cd00110">
    <property type="entry name" value="LamG"/>
    <property type="match status" value="5"/>
</dbReference>
<dbReference type="InterPro" id="IPR001791">
    <property type="entry name" value="Laminin_G"/>
</dbReference>
<dbReference type="CDD" id="cd00054">
    <property type="entry name" value="EGF_CA"/>
    <property type="match status" value="2"/>
</dbReference>
<dbReference type="Gene3D" id="2.10.25.10">
    <property type="entry name" value="Laminin"/>
    <property type="match status" value="2"/>
</dbReference>
<keyword evidence="5 9" id="KW-0472">Membrane</keyword>
<evidence type="ECO:0000256" key="4">
    <source>
        <dbReference type="ARBA" id="ARBA00022989"/>
    </source>
</evidence>
<keyword evidence="3 9" id="KW-0812">Transmembrane</keyword>
<gene>
    <name evidence="12" type="ORF">V9T40_005627</name>
</gene>
<dbReference type="PANTHER" id="PTHR15036:SF89">
    <property type="entry name" value="NEUREXIN 1, ISOFORM F"/>
    <property type="match status" value="1"/>
</dbReference>
<dbReference type="PANTHER" id="PTHR15036">
    <property type="entry name" value="PIKACHURIN-LIKE PROTEIN"/>
    <property type="match status" value="1"/>
</dbReference>
<comment type="caution">
    <text evidence="7">Lacks conserved residue(s) required for the propagation of feature annotation.</text>
</comment>
<evidence type="ECO:0000256" key="5">
    <source>
        <dbReference type="ARBA" id="ARBA00023136"/>
    </source>
</evidence>
<evidence type="ECO:0000313" key="13">
    <source>
        <dbReference type="Proteomes" id="UP001367676"/>
    </source>
</evidence>
<evidence type="ECO:0008006" key="14">
    <source>
        <dbReference type="Google" id="ProtNLM"/>
    </source>
</evidence>
<evidence type="ECO:0000313" key="12">
    <source>
        <dbReference type="EMBL" id="KAK7604441.1"/>
    </source>
</evidence>
<evidence type="ECO:0000256" key="1">
    <source>
        <dbReference type="ARBA" id="ARBA00004370"/>
    </source>
</evidence>
<dbReference type="PROSITE" id="PS50026">
    <property type="entry name" value="EGF_3"/>
    <property type="match status" value="2"/>
</dbReference>
<reference evidence="12 13" key="1">
    <citation type="submission" date="2024-03" db="EMBL/GenBank/DDBJ databases">
        <title>Adaptation during the transition from Ophiocordyceps entomopathogen to insect associate is accompanied by gene loss and intensified selection.</title>
        <authorList>
            <person name="Ward C.M."/>
            <person name="Onetto C.A."/>
            <person name="Borneman A.R."/>
        </authorList>
    </citation>
    <scope>NUCLEOTIDE SEQUENCE [LARGE SCALE GENOMIC DNA]</scope>
    <source>
        <strain evidence="12">AWRI1</strain>
        <tissue evidence="12">Single Adult Female</tissue>
    </source>
</reference>
<evidence type="ECO:0000256" key="2">
    <source>
        <dbReference type="ARBA" id="ARBA00022536"/>
    </source>
</evidence>
<name>A0AAN9TWQ5_9HEMI</name>
<sequence>MKVTTGKLDIYIKPNRVRFDDYRWHKVTVHRRIKEISAVTSFCRVSLTVDGIYSEHASTAGTFTMLASSKLYVGGSENTRTLPGSSTNQNFVGCLRKLIYEIDGYKFDIFNEAKNGSKLITVGGQLSFVCRSSDASDAISFTTPDSFLTLPDWEAAQAGTFAIKFRTSEPHGLLVFSKAQGTSFSDVFAIELIEGQVYMIMDLGAGTVKEQVGIGKMNDGLWHSVLLHREGRNGRVAVDGFGIEFSLPGESRQLDLGSGLFIGGLPWQHFVDEKFSVLIWSGVLKRGFVGCIRELILNDEAVDMVHYAEEQDIESIEPVCRTDNDKCVPNPCFNHGECVTGWNRFTCDCSRTEFIGPTCSKISPILNFNGSQTALVKMPANTKYQVEDITIRFKTARPVGLLLATTHKSGDTVEIGVFGGKIRLLIKISNREKAIVNGDQLNDNSWHTVKYLRYGAFVLVQVDNRRSVKIDNIFTEFDIMSVNHIHIGGYVEVTDDDLPLITSRLPKFNGAMQRIIFNGIDYIETAKTSYLHEDDTTMPQVKSSALYTKEENVQTTHQAFTILSKNTFVGLSPFKSFSTLNIYFQFKTKEPNGLIVYSGGKKSDYLAVELASGHIYVFLQMKSELIKIKDGAKSSFSDNRWHTVSIRQPTRKIYTLQVDDIIVAATRRHDVDESLQLAGILFVGGIPIDIRNSDTKPLRSKHGFQGCLANIHLNDESPDLVQDALLPSTLIIPGCEGSGKRCNHNTCDNRGVCVQQWNSQICDCSMTSYTGPTCSEESIAYEFGPGKGLITYTFPEDRRPEMKSDVLALGFVTDKDDAVLFRVDSGSSNDYLELEIVEGNIFMVYNMGTQDQPIGEIGSKVNDNAYHIIRFTRNGANSTLQLDDFNTHTIFPAGHQLSVFNNQAAIQIGGKWNRVKQRIERPFGGIISGLVFNGLRILDLAYEKDRRTEIRGDVTRVNTVKNRLQEPMQYQQMQPTPATNQPQVTDDLIFSGAGSGCNVDDEDHCKVPVDNISTDDLITPVYEAPTRRPAHKPLIPTEVKPCDDEDCVEGSGFPEVIRGPVSTRNNADLFNHSPSTYVSVTESDPSIPNSTFSGATQASFTPRSNITSVPIVTVISVGVIPFYNESSTVDRAPFREVIDTMVSKIEKTLHDLNTTTSTSSTSTTSTTTPAPATPSTAITSATTTSMATTRRYSPPTRAPAELPPVRSKAREAGAAITIIIISAILIVIIVITILVLLFNRKNETNYKIESHKNYNNNQNQAERKPLSVLLPRESHHQTNNVQSNLLIPSSTINNNLQMVSKAKKRQDVKEWYV</sequence>
<dbReference type="FunFam" id="2.10.25.10:FF:000015">
    <property type="entry name" value="neurexin-1 isoform X1"/>
    <property type="match status" value="1"/>
</dbReference>
<dbReference type="SMART" id="SM00282">
    <property type="entry name" value="LamG"/>
    <property type="match status" value="4"/>
</dbReference>
<comment type="subcellular location">
    <subcellularLocation>
        <location evidence="1">Membrane</location>
    </subcellularLocation>
</comment>
<dbReference type="EMBL" id="JBBCAQ010000003">
    <property type="protein sequence ID" value="KAK7604441.1"/>
    <property type="molecule type" value="Genomic_DNA"/>
</dbReference>
<dbReference type="GO" id="GO:0016020">
    <property type="term" value="C:membrane"/>
    <property type="evidence" value="ECO:0007669"/>
    <property type="project" value="UniProtKB-SubCell"/>
</dbReference>
<dbReference type="Pfam" id="PF02210">
    <property type="entry name" value="Laminin_G_2"/>
    <property type="match status" value="5"/>
</dbReference>
<feature type="domain" description="Laminin G" evidence="10">
    <location>
        <begin position="365"/>
        <end position="545"/>
    </location>
</feature>
<evidence type="ECO:0000259" key="11">
    <source>
        <dbReference type="PROSITE" id="PS50026"/>
    </source>
</evidence>